<reference evidence="12" key="1">
    <citation type="journal article" date="2023" name="Nat. Commun.">
        <title>Identification of a novel Human Milk Oligosaccharides utilization cluster in the infant gut commensal Bacteroides dorei.</title>
        <authorList>
            <person name="Kijner S."/>
            <person name="Ennis D."/>
            <person name="Shmorak S."/>
            <person name="Florentin A."/>
            <person name="Yassour M."/>
        </authorList>
    </citation>
    <scope>NUCLEOTIDE SEQUENCE</scope>
    <source>
        <strain evidence="12">2</strain>
    </source>
</reference>
<dbReference type="AlphaFoldDB" id="A0AA95HRC7"/>
<evidence type="ECO:0000256" key="7">
    <source>
        <dbReference type="ARBA" id="ARBA00034617"/>
    </source>
</evidence>
<dbReference type="Pfam" id="PF13361">
    <property type="entry name" value="UvrD_C"/>
    <property type="match status" value="1"/>
</dbReference>
<dbReference type="Pfam" id="PF00580">
    <property type="entry name" value="UvrD-helicase"/>
    <property type="match status" value="1"/>
</dbReference>
<dbReference type="EMBL" id="CP126056">
    <property type="protein sequence ID" value="WHX08980.1"/>
    <property type="molecule type" value="Genomic_DNA"/>
</dbReference>
<organism evidence="12 13">
    <name type="scientific">Phocaeicola dorei</name>
    <dbReference type="NCBI Taxonomy" id="357276"/>
    <lineage>
        <taxon>Bacteria</taxon>
        <taxon>Pseudomonadati</taxon>
        <taxon>Bacteroidota</taxon>
        <taxon>Bacteroidia</taxon>
        <taxon>Bacteroidales</taxon>
        <taxon>Bacteroidaceae</taxon>
        <taxon>Phocaeicola</taxon>
    </lineage>
</organism>
<dbReference type="PANTHER" id="PTHR11070:SF3">
    <property type="entry name" value="DNA 3'-5' HELICASE"/>
    <property type="match status" value="1"/>
</dbReference>
<evidence type="ECO:0000313" key="13">
    <source>
        <dbReference type="Proteomes" id="UP001177934"/>
    </source>
</evidence>
<dbReference type="Proteomes" id="UP001177934">
    <property type="component" value="Chromosome"/>
</dbReference>
<keyword evidence="2 10" id="KW-0547">Nucleotide-binding</keyword>
<keyword evidence="4 10" id="KW-0347">Helicase</keyword>
<name>A0AA95HRC7_9BACT</name>
<dbReference type="GO" id="GO:0043138">
    <property type="term" value="F:3'-5' DNA helicase activity"/>
    <property type="evidence" value="ECO:0007669"/>
    <property type="project" value="UniProtKB-EC"/>
</dbReference>
<evidence type="ECO:0000256" key="10">
    <source>
        <dbReference type="PROSITE-ProRule" id="PRU00560"/>
    </source>
</evidence>
<feature type="binding site" evidence="10">
    <location>
        <begin position="21"/>
        <end position="28"/>
    </location>
    <ligand>
        <name>ATP</name>
        <dbReference type="ChEBI" id="CHEBI:30616"/>
    </ligand>
</feature>
<feature type="domain" description="UvrD-like helicase ATP-binding" evidence="11">
    <location>
        <begin position="1"/>
        <end position="289"/>
    </location>
</feature>
<dbReference type="InterPro" id="IPR013986">
    <property type="entry name" value="DExx_box_DNA_helicase_dom_sf"/>
</dbReference>
<sequence>MAIIITSEQTVTIDEPFKVCAGPGAGKTHWLINHIKNVVSNSHKLDVVKKVACITYTNVGTDTIISRLNIGNDIVEVCTIHSFLYANVVKPYVHLVSKDFGLKLEDLVVIDDSNFKSEGTAVVVLNRMKKSWLDAKIYLKGLERAMWRYENHEYKHYKPDYPQIYNIKSGKRYVGNDWYMGFKKWLWSEGYMSFDDILYFSYILFSRFPNIYKLIKARYPYIFVDEFQDTIPFVVDFLTQLGNEGVIVGVVGDKAQSIYDFLGATVQQFDNFTVPGMQEYEIRGNKRSTKQIIDLLNIVRTDFSQDWLNGSERMIPELLVGDMLNCYQQSIEKCGTDEIQSLAFQNILANSMRKKNGAREVENILEMDFDSNAGRQMVIKALIKAVEYTRMNDLRNAWHQLDIIDRDRSITIVLLRRLLDGYKDYKDGSLMDFYNFLVNDLHVKMTKIIGKTIKDFYVNHTYVDAALGVKYGDSNDKHKTIHKSKGEEFDNVFVILKDEDDIEFLLSPDLYGNNVHRVYYVAASRAIKRLFINVPTLSDENRIKLESKPINIYKE</sequence>
<keyword evidence="5 10" id="KW-0067">ATP-binding</keyword>
<dbReference type="GO" id="GO:0005829">
    <property type="term" value="C:cytosol"/>
    <property type="evidence" value="ECO:0007669"/>
    <property type="project" value="TreeGrafter"/>
</dbReference>
<dbReference type="Gene3D" id="1.10.10.160">
    <property type="match status" value="1"/>
</dbReference>
<dbReference type="SUPFAM" id="SSF52540">
    <property type="entry name" value="P-loop containing nucleoside triphosphate hydrolases"/>
    <property type="match status" value="1"/>
</dbReference>
<evidence type="ECO:0000256" key="1">
    <source>
        <dbReference type="ARBA" id="ARBA00009922"/>
    </source>
</evidence>
<dbReference type="PANTHER" id="PTHR11070">
    <property type="entry name" value="UVRD / RECB / PCRA DNA HELICASE FAMILY MEMBER"/>
    <property type="match status" value="1"/>
</dbReference>
<evidence type="ECO:0000313" key="12">
    <source>
        <dbReference type="EMBL" id="WHX08980.1"/>
    </source>
</evidence>
<evidence type="ECO:0000256" key="5">
    <source>
        <dbReference type="ARBA" id="ARBA00022840"/>
    </source>
</evidence>
<evidence type="ECO:0000256" key="8">
    <source>
        <dbReference type="ARBA" id="ARBA00034808"/>
    </source>
</evidence>
<dbReference type="EC" id="5.6.2.4" evidence="8"/>
<keyword evidence="3 10" id="KW-0378">Hydrolase</keyword>
<evidence type="ECO:0000256" key="9">
    <source>
        <dbReference type="ARBA" id="ARBA00048988"/>
    </source>
</evidence>
<protein>
    <recommendedName>
        <fullName evidence="8">DNA 3'-5' helicase</fullName>
        <ecNumber evidence="8">5.6.2.4</ecNumber>
    </recommendedName>
</protein>
<dbReference type="InterPro" id="IPR000212">
    <property type="entry name" value="DNA_helicase_UvrD/REP"/>
</dbReference>
<comment type="catalytic activity">
    <reaction evidence="7">
        <text>Couples ATP hydrolysis with the unwinding of duplex DNA by translocating in the 3'-5' direction.</text>
        <dbReference type="EC" id="5.6.2.4"/>
    </reaction>
</comment>
<dbReference type="GO" id="GO:0000725">
    <property type="term" value="P:recombinational repair"/>
    <property type="evidence" value="ECO:0007669"/>
    <property type="project" value="TreeGrafter"/>
</dbReference>
<comment type="catalytic activity">
    <reaction evidence="9">
        <text>ATP + H2O = ADP + phosphate + H(+)</text>
        <dbReference type="Rhea" id="RHEA:13065"/>
        <dbReference type="ChEBI" id="CHEBI:15377"/>
        <dbReference type="ChEBI" id="CHEBI:15378"/>
        <dbReference type="ChEBI" id="CHEBI:30616"/>
        <dbReference type="ChEBI" id="CHEBI:43474"/>
        <dbReference type="ChEBI" id="CHEBI:456216"/>
        <dbReference type="EC" id="5.6.2.4"/>
    </reaction>
</comment>
<gene>
    <name evidence="12" type="ORF">QNN11_16350</name>
</gene>
<proteinExistence type="inferred from homology"/>
<dbReference type="GO" id="GO:0005524">
    <property type="term" value="F:ATP binding"/>
    <property type="evidence" value="ECO:0007669"/>
    <property type="project" value="UniProtKB-UniRule"/>
</dbReference>
<dbReference type="InterPro" id="IPR014016">
    <property type="entry name" value="UvrD-like_ATP-bd"/>
</dbReference>
<evidence type="ECO:0000259" key="11">
    <source>
        <dbReference type="PROSITE" id="PS51198"/>
    </source>
</evidence>
<dbReference type="InterPro" id="IPR014017">
    <property type="entry name" value="DNA_helicase_UvrD-like_C"/>
</dbReference>
<dbReference type="Gene3D" id="3.40.50.300">
    <property type="entry name" value="P-loop containing nucleotide triphosphate hydrolases"/>
    <property type="match status" value="2"/>
</dbReference>
<evidence type="ECO:0000256" key="3">
    <source>
        <dbReference type="ARBA" id="ARBA00022801"/>
    </source>
</evidence>
<keyword evidence="6" id="KW-0413">Isomerase</keyword>
<evidence type="ECO:0000256" key="6">
    <source>
        <dbReference type="ARBA" id="ARBA00023235"/>
    </source>
</evidence>
<comment type="similarity">
    <text evidence="1">Belongs to the helicase family. UvrD subfamily.</text>
</comment>
<dbReference type="InterPro" id="IPR027417">
    <property type="entry name" value="P-loop_NTPase"/>
</dbReference>
<accession>A0AA95HRC7</accession>
<dbReference type="GO" id="GO:0016787">
    <property type="term" value="F:hydrolase activity"/>
    <property type="evidence" value="ECO:0007669"/>
    <property type="project" value="UniProtKB-UniRule"/>
</dbReference>
<evidence type="ECO:0000256" key="4">
    <source>
        <dbReference type="ARBA" id="ARBA00022806"/>
    </source>
</evidence>
<evidence type="ECO:0000256" key="2">
    <source>
        <dbReference type="ARBA" id="ARBA00022741"/>
    </source>
</evidence>
<dbReference type="PROSITE" id="PS51198">
    <property type="entry name" value="UVRD_HELICASE_ATP_BIND"/>
    <property type="match status" value="1"/>
</dbReference>
<dbReference type="GO" id="GO:0003677">
    <property type="term" value="F:DNA binding"/>
    <property type="evidence" value="ECO:0007669"/>
    <property type="project" value="InterPro"/>
</dbReference>
<dbReference type="RefSeq" id="WP_007855898.1">
    <property type="nucleotide sequence ID" value="NZ_CAXSLT010000010.1"/>
</dbReference>